<keyword evidence="1 3" id="KW-0812">Transmembrane</keyword>
<dbReference type="PROSITE" id="PS50104">
    <property type="entry name" value="TIR"/>
    <property type="match status" value="3"/>
</dbReference>
<dbReference type="Proteomes" id="UP000010471">
    <property type="component" value="Chromosome"/>
</dbReference>
<dbReference type="Gene3D" id="3.40.50.10140">
    <property type="entry name" value="Toll/interleukin-1 receptor homology (TIR) domain"/>
    <property type="match status" value="3"/>
</dbReference>
<accession>K9WFP9</accession>
<dbReference type="HOGENOM" id="CLU_004221_0_0_3"/>
<organism evidence="3 4">
    <name type="scientific">Allocoleopsis franciscana PCC 7113</name>
    <dbReference type="NCBI Taxonomy" id="1173027"/>
    <lineage>
        <taxon>Bacteria</taxon>
        <taxon>Bacillati</taxon>
        <taxon>Cyanobacteriota</taxon>
        <taxon>Cyanophyceae</taxon>
        <taxon>Coleofasciculales</taxon>
        <taxon>Coleofasciculaceae</taxon>
        <taxon>Allocoleopsis</taxon>
        <taxon>Allocoleopsis franciscana</taxon>
    </lineage>
</organism>
<dbReference type="InterPro" id="IPR000157">
    <property type="entry name" value="TIR_dom"/>
</dbReference>
<protein>
    <submittedName>
        <fullName evidence="3">Putative transmembrane sensor domain protein</fullName>
    </submittedName>
</protein>
<gene>
    <name evidence="3" type="ORF">Mic7113_3309</name>
</gene>
<dbReference type="GO" id="GO:0007165">
    <property type="term" value="P:signal transduction"/>
    <property type="evidence" value="ECO:0007669"/>
    <property type="project" value="InterPro"/>
</dbReference>
<keyword evidence="1" id="KW-1133">Transmembrane helix</keyword>
<dbReference type="InterPro" id="IPR007890">
    <property type="entry name" value="CHASE2"/>
</dbReference>
<dbReference type="InterPro" id="IPR035897">
    <property type="entry name" value="Toll_tir_struct_dom_sf"/>
</dbReference>
<proteinExistence type="predicted"/>
<reference evidence="3 4" key="1">
    <citation type="submission" date="2012-06" db="EMBL/GenBank/DDBJ databases">
        <title>Finished chromosome of genome of Microcoleus sp. PCC 7113.</title>
        <authorList>
            <consortium name="US DOE Joint Genome Institute"/>
            <person name="Gugger M."/>
            <person name="Coursin T."/>
            <person name="Rippka R."/>
            <person name="Tandeau De Marsac N."/>
            <person name="Huntemann M."/>
            <person name="Wei C.-L."/>
            <person name="Han J."/>
            <person name="Detter J.C."/>
            <person name="Han C."/>
            <person name="Tapia R."/>
            <person name="Chen A."/>
            <person name="Kyrpides N."/>
            <person name="Mavromatis K."/>
            <person name="Markowitz V."/>
            <person name="Szeto E."/>
            <person name="Ivanova N."/>
            <person name="Pagani I."/>
            <person name="Pati A."/>
            <person name="Goodwin L."/>
            <person name="Nordberg H.P."/>
            <person name="Cantor M.N."/>
            <person name="Hua S.X."/>
            <person name="Woyke T."/>
            <person name="Kerfeld C.A."/>
        </authorList>
    </citation>
    <scope>NUCLEOTIDE SEQUENCE [LARGE SCALE GENOMIC DNA]</scope>
    <source>
        <strain evidence="3 4">PCC 7113</strain>
    </source>
</reference>
<feature type="transmembrane region" description="Helical" evidence="1">
    <location>
        <begin position="975"/>
        <end position="1000"/>
    </location>
</feature>
<evidence type="ECO:0000313" key="4">
    <source>
        <dbReference type="Proteomes" id="UP000010471"/>
    </source>
</evidence>
<dbReference type="Pfam" id="PF13676">
    <property type="entry name" value="TIR_2"/>
    <property type="match status" value="3"/>
</dbReference>
<dbReference type="RefSeq" id="WP_015183186.1">
    <property type="nucleotide sequence ID" value="NC_019738.1"/>
</dbReference>
<keyword evidence="1" id="KW-0472">Membrane</keyword>
<dbReference type="SMART" id="SM00255">
    <property type="entry name" value="TIR"/>
    <property type="match status" value="3"/>
</dbReference>
<keyword evidence="4" id="KW-1185">Reference proteome</keyword>
<sequence>MNSSLEVLGKINSFQDAFISYGRADSKAFATKLYDRLLKEGRKVWFDQNDIPLGVDYQNQIDDGIEKADNFLFLIAPHSVNSPYCGKEIELALRRNKRIIPLLHVEQITEEIWQQRNPGRDLSEWETYKSKGLHSSFPNMHPVIGKINWVYFREGIDDFEKSFAGLLEIFTRHRDYVKQHTYFLAKALEWERNQKQSSYLLTGEERIQAENWLKIRFKDEQPPCEPTDLHCAFIGESTKNANNLMTHVFLSYSEKERAFMEKVANSLRRECFTVWTNLTDINSGTDFVEAIYRGLEEADNVVYLMSPASLASQYCQMELAHARTHKKRIIPVLIKEVELEQVPPELGAIQFITITDPEQEAQYHDAIAKLIKVLREDAAYHEQHKIVLAKALKWERQKRNPSILLRGYNLRQAEAWLKVAKQRTQNSSTPLQEEFIAESLKQPPDASLDVFIAYSRTDSDFARKLNETLQIQGKTTWFEQESIASGVDFQQEIQRGIEYANNFLFIISPNSVNSPDSAAQVEYAMSLNKRIVTVLYQEVDPATLHPGLAKVQWVDFRKHGGDFLTNFGELTRTLDTDPDYVRTHTRLLLKAKEWEQHGRDDGFLVRGKDLVASQQWLTQTTNREPAPTDLQLEYLAASRELPYRRVKRRTVMLTGLAVTALVFAGRFFGLMQPVELAAYDHLLRLRPNEPKDDRLVIVGVDVDSAEMIDRSDRYRLGRGTVPDLALSDTLKALNRHQPRLIGLDFIRDLSSLPELTQTFKDTTNLVAVCKGSGTNDRGQMKKGNKAPTNVPIERVGFANLQDDGGKFLRRHYLMAGADPDYCNTMNAFSLVLAQKYLEGKGIPYSSPFDPKEEDFVRHMQFGKTVIPPLWAPTSGNGSGYRDRGDQLGGYQAMLNYRIHQGDPEKFVPIVPLKDVLENRVPADLIRDRIVLIGLVDKAERQADYWNTPYGEVPGVVLHAQMISQLLSATLNGRPLIWWMPMGSETLWIFGWSVVGGFVVWWFRQPRFLAIAGVVSVVTLYGICYFVLAFPGGWLPLAPALIALIGTGAGVGCLNYYLRK</sequence>
<feature type="domain" description="TIR" evidence="2">
    <location>
        <begin position="446"/>
        <end position="592"/>
    </location>
</feature>
<feature type="transmembrane region" description="Helical" evidence="1">
    <location>
        <begin position="1033"/>
        <end position="1057"/>
    </location>
</feature>
<dbReference type="PANTHER" id="PTHR47508">
    <property type="entry name" value="SAM DOMAIN-CONTAINING PROTEIN-RELATED"/>
    <property type="match status" value="1"/>
</dbReference>
<dbReference type="Pfam" id="PF05226">
    <property type="entry name" value="CHASE2"/>
    <property type="match status" value="1"/>
</dbReference>
<evidence type="ECO:0000256" key="1">
    <source>
        <dbReference type="SAM" id="Phobius"/>
    </source>
</evidence>
<feature type="domain" description="TIR" evidence="2">
    <location>
        <begin position="244"/>
        <end position="392"/>
    </location>
</feature>
<evidence type="ECO:0000259" key="2">
    <source>
        <dbReference type="PROSITE" id="PS50104"/>
    </source>
</evidence>
<dbReference type="PANTHER" id="PTHR47508:SF1">
    <property type="entry name" value="NON-SPECIFIC SERINE_THREONINE PROTEIN KINASE"/>
    <property type="match status" value="1"/>
</dbReference>
<dbReference type="STRING" id="1173027.Mic7113_3309"/>
<dbReference type="eggNOG" id="COG4252">
    <property type="taxonomic scope" value="Bacteria"/>
</dbReference>
<dbReference type="PATRIC" id="fig|1173027.3.peg.3642"/>
<dbReference type="AlphaFoldDB" id="K9WFP9"/>
<dbReference type="EMBL" id="CP003630">
    <property type="protein sequence ID" value="AFZ19043.1"/>
    <property type="molecule type" value="Genomic_DNA"/>
</dbReference>
<feature type="domain" description="TIR" evidence="2">
    <location>
        <begin position="13"/>
        <end position="133"/>
    </location>
</feature>
<name>K9WFP9_9CYAN</name>
<feature type="transmembrane region" description="Helical" evidence="1">
    <location>
        <begin position="1007"/>
        <end position="1027"/>
    </location>
</feature>
<dbReference type="KEGG" id="mic:Mic7113_3309"/>
<evidence type="ECO:0000313" key="3">
    <source>
        <dbReference type="EMBL" id="AFZ19043.1"/>
    </source>
</evidence>
<dbReference type="SUPFAM" id="SSF52200">
    <property type="entry name" value="Toll/Interleukin receptor TIR domain"/>
    <property type="match status" value="3"/>
</dbReference>
<dbReference type="SMART" id="SM01080">
    <property type="entry name" value="CHASE2"/>
    <property type="match status" value="1"/>
</dbReference>